<accession>A0A2W4XQQ6</accession>
<dbReference type="InterPro" id="IPR019239">
    <property type="entry name" value="VapB_antitoxin"/>
</dbReference>
<proteinExistence type="predicted"/>
<dbReference type="EMBL" id="QBMP01000033">
    <property type="protein sequence ID" value="PZO58567.1"/>
    <property type="molecule type" value="Genomic_DNA"/>
</dbReference>
<sequence>MGNHMKTTIDINDALIARAKQLAQKRQQTLKSILELALRQFLENNETPKTPFQLRKRTFCGQGLQPDIQAGDWAAIRERAYEGHGG</sequence>
<evidence type="ECO:0000313" key="1">
    <source>
        <dbReference type="EMBL" id="PZO58567.1"/>
    </source>
</evidence>
<reference evidence="1 2" key="2">
    <citation type="submission" date="2018-06" db="EMBL/GenBank/DDBJ databases">
        <title>Metagenomic assembly of (sub)arctic Cyanobacteria and their associated microbiome from non-axenic cultures.</title>
        <authorList>
            <person name="Baurain D."/>
        </authorList>
    </citation>
    <scope>NUCLEOTIDE SEQUENCE [LARGE SCALE GENOMIC DNA]</scope>
    <source>
        <strain evidence="1">ULC027bin1</strain>
    </source>
</reference>
<comment type="caution">
    <text evidence="1">The sequence shown here is derived from an EMBL/GenBank/DDBJ whole genome shotgun (WGS) entry which is preliminary data.</text>
</comment>
<dbReference type="Proteomes" id="UP000249794">
    <property type="component" value="Unassembled WGS sequence"/>
</dbReference>
<organism evidence="1 2">
    <name type="scientific">Phormidesmis priestleyi</name>
    <dbReference type="NCBI Taxonomy" id="268141"/>
    <lineage>
        <taxon>Bacteria</taxon>
        <taxon>Bacillati</taxon>
        <taxon>Cyanobacteriota</taxon>
        <taxon>Cyanophyceae</taxon>
        <taxon>Leptolyngbyales</taxon>
        <taxon>Leptolyngbyaceae</taxon>
        <taxon>Phormidesmis</taxon>
    </lineage>
</organism>
<protein>
    <submittedName>
        <fullName evidence="1">DUF2191 domain-containing protein</fullName>
    </submittedName>
</protein>
<dbReference type="AlphaFoldDB" id="A0A2W4XQQ6"/>
<name>A0A2W4XQQ6_9CYAN</name>
<gene>
    <name evidence="1" type="ORF">DCF15_05260</name>
</gene>
<dbReference type="Pfam" id="PF09957">
    <property type="entry name" value="VapB_antitoxin"/>
    <property type="match status" value="1"/>
</dbReference>
<reference evidence="2" key="1">
    <citation type="submission" date="2018-04" db="EMBL/GenBank/DDBJ databases">
        <authorList>
            <person name="Cornet L."/>
        </authorList>
    </citation>
    <scope>NUCLEOTIDE SEQUENCE [LARGE SCALE GENOMIC DNA]</scope>
</reference>
<evidence type="ECO:0000313" key="2">
    <source>
        <dbReference type="Proteomes" id="UP000249794"/>
    </source>
</evidence>